<dbReference type="RefSeq" id="XP_033393510.1">
    <property type="nucleotide sequence ID" value="XM_033538430.1"/>
</dbReference>
<organism evidence="6 7">
    <name type="scientific">Aplosporella prunicola CBS 121167</name>
    <dbReference type="NCBI Taxonomy" id="1176127"/>
    <lineage>
        <taxon>Eukaryota</taxon>
        <taxon>Fungi</taxon>
        <taxon>Dikarya</taxon>
        <taxon>Ascomycota</taxon>
        <taxon>Pezizomycotina</taxon>
        <taxon>Dothideomycetes</taxon>
        <taxon>Dothideomycetes incertae sedis</taxon>
        <taxon>Botryosphaeriales</taxon>
        <taxon>Aplosporellaceae</taxon>
        <taxon>Aplosporella</taxon>
    </lineage>
</organism>
<dbReference type="EMBL" id="ML995500">
    <property type="protein sequence ID" value="KAF2137795.1"/>
    <property type="molecule type" value="Genomic_DNA"/>
</dbReference>
<dbReference type="Pfam" id="PF14737">
    <property type="entry name" value="DUF4470"/>
    <property type="match status" value="1"/>
</dbReference>
<accession>A0A6A6B3F9</accession>
<dbReference type="Pfam" id="PF01753">
    <property type="entry name" value="zf-MYND"/>
    <property type="match status" value="1"/>
</dbReference>
<dbReference type="SUPFAM" id="SSF144232">
    <property type="entry name" value="HIT/MYND zinc finger-like"/>
    <property type="match status" value="1"/>
</dbReference>
<feature type="domain" description="MYND-type" evidence="5">
    <location>
        <begin position="15"/>
        <end position="59"/>
    </location>
</feature>
<dbReference type="GeneID" id="54295926"/>
<dbReference type="Proteomes" id="UP000799438">
    <property type="component" value="Unassembled WGS sequence"/>
</dbReference>
<name>A0A6A6B3F9_9PEZI</name>
<dbReference type="OrthoDB" id="5282002at2759"/>
<dbReference type="PROSITE" id="PS50865">
    <property type="entry name" value="ZF_MYND_2"/>
    <property type="match status" value="1"/>
</dbReference>
<evidence type="ECO:0000313" key="7">
    <source>
        <dbReference type="Proteomes" id="UP000799438"/>
    </source>
</evidence>
<keyword evidence="2 4" id="KW-0863">Zinc-finger</keyword>
<keyword evidence="1" id="KW-0479">Metal-binding</keyword>
<dbReference type="AlphaFoldDB" id="A0A6A6B3F9"/>
<reference evidence="6" key="1">
    <citation type="journal article" date="2020" name="Stud. Mycol.">
        <title>101 Dothideomycetes genomes: a test case for predicting lifestyles and emergence of pathogens.</title>
        <authorList>
            <person name="Haridas S."/>
            <person name="Albert R."/>
            <person name="Binder M."/>
            <person name="Bloem J."/>
            <person name="Labutti K."/>
            <person name="Salamov A."/>
            <person name="Andreopoulos B."/>
            <person name="Baker S."/>
            <person name="Barry K."/>
            <person name="Bills G."/>
            <person name="Bluhm B."/>
            <person name="Cannon C."/>
            <person name="Castanera R."/>
            <person name="Culley D."/>
            <person name="Daum C."/>
            <person name="Ezra D."/>
            <person name="Gonzalez J."/>
            <person name="Henrissat B."/>
            <person name="Kuo A."/>
            <person name="Liang C."/>
            <person name="Lipzen A."/>
            <person name="Lutzoni F."/>
            <person name="Magnuson J."/>
            <person name="Mondo S."/>
            <person name="Nolan M."/>
            <person name="Ohm R."/>
            <person name="Pangilinan J."/>
            <person name="Park H.-J."/>
            <person name="Ramirez L."/>
            <person name="Alfaro M."/>
            <person name="Sun H."/>
            <person name="Tritt A."/>
            <person name="Yoshinaga Y."/>
            <person name="Zwiers L.-H."/>
            <person name="Turgeon B."/>
            <person name="Goodwin S."/>
            <person name="Spatafora J."/>
            <person name="Crous P."/>
            <person name="Grigoriev I."/>
        </authorList>
    </citation>
    <scope>NUCLEOTIDE SEQUENCE</scope>
    <source>
        <strain evidence="6">CBS 121167</strain>
    </source>
</reference>
<dbReference type="InterPro" id="IPR002893">
    <property type="entry name" value="Znf_MYND"/>
</dbReference>
<evidence type="ECO:0000256" key="4">
    <source>
        <dbReference type="PROSITE-ProRule" id="PRU00134"/>
    </source>
</evidence>
<evidence type="ECO:0000256" key="3">
    <source>
        <dbReference type="ARBA" id="ARBA00022833"/>
    </source>
</evidence>
<evidence type="ECO:0000259" key="5">
    <source>
        <dbReference type="PROSITE" id="PS50865"/>
    </source>
</evidence>
<keyword evidence="7" id="KW-1185">Reference proteome</keyword>
<gene>
    <name evidence="6" type="ORF">K452DRAFT_257269</name>
</gene>
<dbReference type="InterPro" id="IPR027974">
    <property type="entry name" value="DUF4470"/>
</dbReference>
<keyword evidence="3" id="KW-0862">Zinc</keyword>
<protein>
    <recommendedName>
        <fullName evidence="5">MYND-type domain-containing protein</fullName>
    </recommendedName>
</protein>
<dbReference type="GO" id="GO:0008270">
    <property type="term" value="F:zinc ion binding"/>
    <property type="evidence" value="ECO:0007669"/>
    <property type="project" value="UniProtKB-KW"/>
</dbReference>
<evidence type="ECO:0000256" key="1">
    <source>
        <dbReference type="ARBA" id="ARBA00022723"/>
    </source>
</evidence>
<dbReference type="Gene3D" id="6.10.140.2220">
    <property type="match status" value="1"/>
</dbReference>
<evidence type="ECO:0000313" key="6">
    <source>
        <dbReference type="EMBL" id="KAF2137795.1"/>
    </source>
</evidence>
<evidence type="ECO:0000256" key="2">
    <source>
        <dbReference type="ARBA" id="ARBA00022771"/>
    </source>
</evidence>
<proteinExistence type="predicted"/>
<sequence length="583" mass="65814">MPDQASIRALNLCPCANTGTGGAHACIKPGANACSRCYLVRYCSSQCQKAHWKQHKTDCNSKLGKQTWRPSWDLEGRRPAFVTPENDDGLKFDLSAPAISMVTHGTKKFLWGNVPAFDLLNLKHNEGTEYNQHIRILFAASGDLRNVVRTIAGIPKGSTQSIDVVINDYDFDIVARNAILILIAMHLEPEPAADAMIHTWYSAFLSAEIASCLNDTVLPSIRTVCEKIQAKPDDQLLSKKWTTESCTFRLVLTKACWDHCLRIFETPATLTTAAAHEMRLSTVLAESRKDYVERALYFQPRGWRMATIGFRKDGILLPFGASRHGFDTPNPTFYYNDQWPMMDSADPLAGWPMEEILQAASPAKNDLYGGLFLYLRPLLVKFCKKIRKHAINFELLHTNATELPGYWGENQDEGQRFDRIEVSNIADGGYLGIRKCLKTFAPLLKPVTENPHATLVTLFLNAINEVESSEDRIQTLMLERARLMAYVPVNLSNKNKLGADKVKITTAPDLLRDFDGLFARYAYWCDLNSASEDAGMRIKTMHTLIEPWPMRLKDGATKEEFERLFGSHHCGSERYVEWQRVRG</sequence>